<dbReference type="Gene3D" id="3.30.750.24">
    <property type="entry name" value="STAS domain"/>
    <property type="match status" value="1"/>
</dbReference>
<sequence>MEFAVTAFFEGDLQVVATQGDLDVHAAPQLSSILMPLVQPGSKVVIEMSRTPFMDSSGLAAIVEAGAKARDVDGYLCLAAPGGRVGKVLEITGVDTLIDVFDSLESAQLGR</sequence>
<protein>
    <submittedName>
        <fullName evidence="3">Unannotated protein</fullName>
    </submittedName>
</protein>
<accession>A0A6J6SP70</accession>
<dbReference type="PANTHER" id="PTHR33495:SF2">
    <property type="entry name" value="ANTI-SIGMA FACTOR ANTAGONIST TM_1081-RELATED"/>
    <property type="match status" value="1"/>
</dbReference>
<dbReference type="EMBL" id="CAEZYW010000060">
    <property type="protein sequence ID" value="CAB4736836.1"/>
    <property type="molecule type" value="Genomic_DNA"/>
</dbReference>
<evidence type="ECO:0000256" key="1">
    <source>
        <dbReference type="ARBA" id="ARBA00009013"/>
    </source>
</evidence>
<organism evidence="3">
    <name type="scientific">freshwater metagenome</name>
    <dbReference type="NCBI Taxonomy" id="449393"/>
    <lineage>
        <taxon>unclassified sequences</taxon>
        <taxon>metagenomes</taxon>
        <taxon>ecological metagenomes</taxon>
    </lineage>
</organism>
<proteinExistence type="inferred from homology"/>
<comment type="similarity">
    <text evidence="1">Belongs to the anti-sigma-factor antagonist family.</text>
</comment>
<dbReference type="InterPro" id="IPR036513">
    <property type="entry name" value="STAS_dom_sf"/>
</dbReference>
<reference evidence="3" key="1">
    <citation type="submission" date="2020-05" db="EMBL/GenBank/DDBJ databases">
        <authorList>
            <person name="Chiriac C."/>
            <person name="Salcher M."/>
            <person name="Ghai R."/>
            <person name="Kavagutti S V."/>
        </authorList>
    </citation>
    <scope>NUCLEOTIDE SEQUENCE</scope>
</reference>
<dbReference type="InterPro" id="IPR003658">
    <property type="entry name" value="Anti-sigma_ant"/>
</dbReference>
<dbReference type="GO" id="GO:0043856">
    <property type="term" value="F:anti-sigma factor antagonist activity"/>
    <property type="evidence" value="ECO:0007669"/>
    <property type="project" value="InterPro"/>
</dbReference>
<dbReference type="CDD" id="cd07043">
    <property type="entry name" value="STAS_anti-anti-sigma_factors"/>
    <property type="match status" value="1"/>
</dbReference>
<name>A0A6J6SP70_9ZZZZ</name>
<feature type="domain" description="STAS" evidence="2">
    <location>
        <begin position="15"/>
        <end position="107"/>
    </location>
</feature>
<evidence type="ECO:0000313" key="3">
    <source>
        <dbReference type="EMBL" id="CAB4736836.1"/>
    </source>
</evidence>
<dbReference type="PROSITE" id="PS50801">
    <property type="entry name" value="STAS"/>
    <property type="match status" value="1"/>
</dbReference>
<gene>
    <name evidence="3" type="ORF">UFOPK2786_00537</name>
</gene>
<dbReference type="NCBIfam" id="TIGR00377">
    <property type="entry name" value="ant_ant_sig"/>
    <property type="match status" value="1"/>
</dbReference>
<dbReference type="InterPro" id="IPR002645">
    <property type="entry name" value="STAS_dom"/>
</dbReference>
<dbReference type="Pfam" id="PF01740">
    <property type="entry name" value="STAS"/>
    <property type="match status" value="1"/>
</dbReference>
<dbReference type="AlphaFoldDB" id="A0A6J6SP70"/>
<evidence type="ECO:0000259" key="2">
    <source>
        <dbReference type="PROSITE" id="PS50801"/>
    </source>
</evidence>
<dbReference type="SUPFAM" id="SSF52091">
    <property type="entry name" value="SpoIIaa-like"/>
    <property type="match status" value="1"/>
</dbReference>
<dbReference type="PANTHER" id="PTHR33495">
    <property type="entry name" value="ANTI-SIGMA FACTOR ANTAGONIST TM_1081-RELATED-RELATED"/>
    <property type="match status" value="1"/>
</dbReference>